<reference evidence="2" key="1">
    <citation type="submission" date="2020-05" db="EMBL/GenBank/DDBJ databases">
        <authorList>
            <person name="Chiriac C."/>
            <person name="Salcher M."/>
            <person name="Ghai R."/>
            <person name="Kavagutti S V."/>
        </authorList>
    </citation>
    <scope>NUCLEOTIDE SEQUENCE</scope>
</reference>
<evidence type="ECO:0000313" key="3">
    <source>
        <dbReference type="EMBL" id="CAB5020301.1"/>
    </source>
</evidence>
<evidence type="ECO:0000313" key="1">
    <source>
        <dbReference type="EMBL" id="CAB4835403.1"/>
    </source>
</evidence>
<dbReference type="AlphaFoldDB" id="A0A6J7I5Z3"/>
<dbReference type="EMBL" id="CAFBMH010000114">
    <property type="protein sequence ID" value="CAB4926062.1"/>
    <property type="molecule type" value="Genomic_DNA"/>
</dbReference>
<accession>A0A6J7I5Z3</accession>
<evidence type="ECO:0000313" key="2">
    <source>
        <dbReference type="EMBL" id="CAB4926062.1"/>
    </source>
</evidence>
<protein>
    <submittedName>
        <fullName evidence="2">Unannotated protein</fullName>
    </submittedName>
</protein>
<gene>
    <name evidence="1" type="ORF">UFOPK3139_02444</name>
    <name evidence="2" type="ORF">UFOPK3543_02371</name>
    <name evidence="3" type="ORF">UFOPK3967_02724</name>
</gene>
<proteinExistence type="predicted"/>
<organism evidence="2">
    <name type="scientific">freshwater metagenome</name>
    <dbReference type="NCBI Taxonomy" id="449393"/>
    <lineage>
        <taxon>unclassified sequences</taxon>
        <taxon>metagenomes</taxon>
        <taxon>ecological metagenomes</taxon>
    </lineage>
</organism>
<name>A0A6J7I5Z3_9ZZZZ</name>
<dbReference type="EMBL" id="CAFBOS010000230">
    <property type="protein sequence ID" value="CAB5020301.1"/>
    <property type="molecule type" value="Genomic_DNA"/>
</dbReference>
<dbReference type="EMBL" id="CAFABA010000125">
    <property type="protein sequence ID" value="CAB4835403.1"/>
    <property type="molecule type" value="Genomic_DNA"/>
</dbReference>
<sequence>MRIDLLRRKGLIAGRQFAPAKWLTTRTALDRITDSWRTCAPLLDWLDRHVGPSELPPEDAW</sequence>